<feature type="compositionally biased region" description="Low complexity" evidence="1">
    <location>
        <begin position="330"/>
        <end position="339"/>
    </location>
</feature>
<dbReference type="PANTHER" id="PTHR32170:SF4">
    <property type="entry name" value="DUF3437 DOMAIN-CONTAINING PROTEIN-RELATED"/>
    <property type="match status" value="1"/>
</dbReference>
<reference evidence="6" key="1">
    <citation type="submission" date="2017-02" db="UniProtKB">
        <authorList>
            <consortium name="WormBaseParasite"/>
        </authorList>
    </citation>
    <scope>IDENTIFICATION</scope>
</reference>
<evidence type="ECO:0000259" key="2">
    <source>
        <dbReference type="Pfam" id="PF11919"/>
    </source>
</evidence>
<dbReference type="Pfam" id="PF11919">
    <property type="entry name" value="PSME4_C"/>
    <property type="match status" value="1"/>
</dbReference>
<feature type="domain" description="Proteasome activator complex subunit 4-like HEAT repeat-like" evidence="3">
    <location>
        <begin position="18"/>
        <end position="163"/>
    </location>
</feature>
<dbReference type="InterPro" id="IPR021843">
    <property type="entry name" value="PSME4_C"/>
</dbReference>
<dbReference type="InterPro" id="IPR035309">
    <property type="entry name" value="PSME4"/>
</dbReference>
<feature type="region of interest" description="Disordered" evidence="1">
    <location>
        <begin position="320"/>
        <end position="339"/>
    </location>
</feature>
<dbReference type="InterPro" id="IPR055455">
    <property type="entry name" value="HEAT_PSME4"/>
</dbReference>
<evidence type="ECO:0000313" key="5">
    <source>
        <dbReference type="Proteomes" id="UP000267027"/>
    </source>
</evidence>
<dbReference type="AlphaFoldDB" id="A0A0R3PC91"/>
<dbReference type="Pfam" id="PF23096">
    <property type="entry name" value="HEAT_PSME4"/>
    <property type="match status" value="1"/>
</dbReference>
<dbReference type="OrthoDB" id="5845087at2759"/>
<protein>
    <submittedName>
        <fullName evidence="6">DUF3437 domain-containing protein</fullName>
    </submittedName>
</protein>
<keyword evidence="5" id="KW-1185">Reference proteome</keyword>
<dbReference type="WBParaSite" id="ACOC_0000140401-mRNA-1">
    <property type="protein sequence ID" value="ACOC_0000140401-mRNA-1"/>
    <property type="gene ID" value="ACOC_0000140401"/>
</dbReference>
<accession>A0A0R3PC91</accession>
<dbReference type="GO" id="GO:0010499">
    <property type="term" value="P:proteasomal ubiquitin-independent protein catabolic process"/>
    <property type="evidence" value="ECO:0007669"/>
    <property type="project" value="TreeGrafter"/>
</dbReference>
<organism evidence="6">
    <name type="scientific">Angiostrongylus costaricensis</name>
    <name type="common">Nematode worm</name>
    <dbReference type="NCBI Taxonomy" id="334426"/>
    <lineage>
        <taxon>Eukaryota</taxon>
        <taxon>Metazoa</taxon>
        <taxon>Ecdysozoa</taxon>
        <taxon>Nematoda</taxon>
        <taxon>Chromadorea</taxon>
        <taxon>Rhabditida</taxon>
        <taxon>Rhabditina</taxon>
        <taxon>Rhabditomorpha</taxon>
        <taxon>Strongyloidea</taxon>
        <taxon>Metastrongylidae</taxon>
        <taxon>Angiostrongylus</taxon>
    </lineage>
</organism>
<evidence type="ECO:0000313" key="6">
    <source>
        <dbReference type="WBParaSite" id="ACOC_0000140401-mRNA-1"/>
    </source>
</evidence>
<evidence type="ECO:0000259" key="3">
    <source>
        <dbReference type="Pfam" id="PF23096"/>
    </source>
</evidence>
<gene>
    <name evidence="4" type="ORF">ACOC_LOCUS1405</name>
</gene>
<name>A0A0R3PC91_ANGCS</name>
<dbReference type="STRING" id="334426.A0A0R3PC91"/>
<feature type="compositionally biased region" description="Basic and acidic residues" evidence="1">
    <location>
        <begin position="320"/>
        <end position="329"/>
    </location>
</feature>
<evidence type="ECO:0000313" key="4">
    <source>
        <dbReference type="EMBL" id="VDM52990.1"/>
    </source>
</evidence>
<dbReference type="GO" id="GO:0005829">
    <property type="term" value="C:cytosol"/>
    <property type="evidence" value="ECO:0007669"/>
    <property type="project" value="TreeGrafter"/>
</dbReference>
<evidence type="ECO:0000256" key="1">
    <source>
        <dbReference type="SAM" id="MobiDB-lite"/>
    </source>
</evidence>
<sequence>MVDDCTTPIDDRYEVGRIADDEEYLRERSADELSFWLKKNKPKTIRMNWCCPKKPESKSIQCGLRVDNLPLAYDSQNLPSTEEKWNKTVFFSKPFGSYEWPPSVSVVTYASNPQLNRPALSDCETAIIAAFEDEALFAKWIDLLLIEKNDSRDVNSNTVWLIKRAEQRLAAEIFTGVAKGTKYLGFKKLNALWEWLAPAVDELYDHMNADAYSTWNICITDVFNRDDTRRFWWLVEQFIKSMMRPAPSAWHQGISLKHVCTVLEANMNNDLKSLPERFQLESVDVWLQRFEKQLDVLASRENSPVESNENAMAQANYEAMTKEPGKDDSAAGSQTAGSSSLAEKADPHIYLRTLLEFLLQYYEDCITCLTPGIISLFPMLIEYANEDESEHIDAFKDVDIKNNASMLVHEYMSSLLVTEKFADSFLDVLINEQLRKLSVCDNRATLHGAVLGMGAIVMAHPYSTPPFIIPLLRALCTVNTRNAELQASNVVL</sequence>
<reference evidence="4 5" key="2">
    <citation type="submission" date="2018-11" db="EMBL/GenBank/DDBJ databases">
        <authorList>
            <consortium name="Pathogen Informatics"/>
        </authorList>
    </citation>
    <scope>NUCLEOTIDE SEQUENCE [LARGE SCALE GENOMIC DNA]</scope>
    <source>
        <strain evidence="4 5">Costa Rica</strain>
    </source>
</reference>
<dbReference type="EMBL" id="UYYA01000209">
    <property type="protein sequence ID" value="VDM52990.1"/>
    <property type="molecule type" value="Genomic_DNA"/>
</dbReference>
<dbReference type="GO" id="GO:0016504">
    <property type="term" value="F:peptidase activator activity"/>
    <property type="evidence" value="ECO:0007669"/>
    <property type="project" value="InterPro"/>
</dbReference>
<proteinExistence type="predicted"/>
<dbReference type="PANTHER" id="PTHR32170">
    <property type="entry name" value="PROTEASOME ACTIVATOR COMPLEX SUBUNIT 4"/>
    <property type="match status" value="1"/>
</dbReference>
<dbReference type="Proteomes" id="UP000267027">
    <property type="component" value="Unassembled WGS sequence"/>
</dbReference>
<feature type="domain" description="Proteasome activator complex subunit 4 C-terminal" evidence="2">
    <location>
        <begin position="445"/>
        <end position="483"/>
    </location>
</feature>
<dbReference type="GO" id="GO:0005634">
    <property type="term" value="C:nucleus"/>
    <property type="evidence" value="ECO:0007669"/>
    <property type="project" value="TreeGrafter"/>
</dbReference>
<dbReference type="GO" id="GO:0070628">
    <property type="term" value="F:proteasome binding"/>
    <property type="evidence" value="ECO:0007669"/>
    <property type="project" value="InterPro"/>
</dbReference>